<dbReference type="Proteomes" id="UP000305778">
    <property type="component" value="Unassembled WGS sequence"/>
</dbReference>
<dbReference type="RefSeq" id="WP_136730902.1">
    <property type="nucleotide sequence ID" value="NZ_SUMC01000174.1"/>
</dbReference>
<evidence type="ECO:0000313" key="3">
    <source>
        <dbReference type="Proteomes" id="UP000305778"/>
    </source>
</evidence>
<evidence type="ECO:0000256" key="1">
    <source>
        <dbReference type="SAM" id="SignalP"/>
    </source>
</evidence>
<keyword evidence="1" id="KW-0732">Signal</keyword>
<reference evidence="2 3" key="1">
    <citation type="submission" date="2019-04" db="EMBL/GenBank/DDBJ databases">
        <title>Streptomyces oryziradicis sp. nov., a novel actinomycete isolated from rhizosphere soil of rice (Oryza sativa L.).</title>
        <authorList>
            <person name="Li C."/>
        </authorList>
    </citation>
    <scope>NUCLEOTIDE SEQUENCE [LARGE SCALE GENOMIC DNA]</scope>
    <source>
        <strain evidence="2 3">NEAU-C40</strain>
    </source>
</reference>
<evidence type="ECO:0000313" key="2">
    <source>
        <dbReference type="EMBL" id="TJZ95838.1"/>
    </source>
</evidence>
<name>A0A4V5MWH1_9ACTN</name>
<protein>
    <recommendedName>
        <fullName evidence="4">Bacterial Ig domain-containing protein</fullName>
    </recommendedName>
</protein>
<dbReference type="EMBL" id="SUMC01000174">
    <property type="protein sequence ID" value="TJZ95838.1"/>
    <property type="molecule type" value="Genomic_DNA"/>
</dbReference>
<keyword evidence="3" id="KW-1185">Reference proteome</keyword>
<dbReference type="AlphaFoldDB" id="A0A4V5MWH1"/>
<accession>A0A4V5MWH1</accession>
<gene>
    <name evidence="2" type="ORF">FCI23_51800</name>
</gene>
<comment type="caution">
    <text evidence="2">The sequence shown here is derived from an EMBL/GenBank/DDBJ whole genome shotgun (WGS) entry which is preliminary data.</text>
</comment>
<evidence type="ECO:0008006" key="4">
    <source>
        <dbReference type="Google" id="ProtNLM"/>
    </source>
</evidence>
<feature type="signal peptide" evidence="1">
    <location>
        <begin position="1"/>
        <end position="32"/>
    </location>
</feature>
<feature type="chain" id="PRO_5020363312" description="Bacterial Ig domain-containing protein" evidence="1">
    <location>
        <begin position="33"/>
        <end position="142"/>
    </location>
</feature>
<organism evidence="2 3">
    <name type="scientific">Actinacidiphila oryziradicis</name>
    <dbReference type="NCBI Taxonomy" id="2571141"/>
    <lineage>
        <taxon>Bacteria</taxon>
        <taxon>Bacillati</taxon>
        <taxon>Actinomycetota</taxon>
        <taxon>Actinomycetes</taxon>
        <taxon>Kitasatosporales</taxon>
        <taxon>Streptomycetaceae</taxon>
        <taxon>Actinacidiphila</taxon>
    </lineage>
</organism>
<dbReference type="OrthoDB" id="4258232at2"/>
<proteinExistence type="predicted"/>
<sequence>MKATTKAHRFRTVAIGAACAALLAGGAGVATAAPASTPNVAAASVSAPSPKAKASITVKANTMSVKPGQTVTLTGKTKGIAAGSKLTVQQMDKGKWTTLHASTTVNHDSSYRVRVNLIKKGTEMLRVTDGKTVSPTVTITVH</sequence>